<dbReference type="AlphaFoldDB" id="A0A151ZHK9"/>
<dbReference type="InParanoid" id="A0A151ZHK9"/>
<dbReference type="Proteomes" id="UP000076078">
    <property type="component" value="Unassembled WGS sequence"/>
</dbReference>
<dbReference type="EMBL" id="LODT01000028">
    <property type="protein sequence ID" value="KYQ93462.1"/>
    <property type="molecule type" value="Genomic_DNA"/>
</dbReference>
<gene>
    <name evidence="1" type="ORF">DLAC_06154</name>
</gene>
<protein>
    <submittedName>
        <fullName evidence="1">Uncharacterized protein</fullName>
    </submittedName>
</protein>
<organism evidence="1 2">
    <name type="scientific">Tieghemostelium lacteum</name>
    <name type="common">Slime mold</name>
    <name type="synonym">Dictyostelium lacteum</name>
    <dbReference type="NCBI Taxonomy" id="361077"/>
    <lineage>
        <taxon>Eukaryota</taxon>
        <taxon>Amoebozoa</taxon>
        <taxon>Evosea</taxon>
        <taxon>Eumycetozoa</taxon>
        <taxon>Dictyostelia</taxon>
        <taxon>Dictyosteliales</taxon>
        <taxon>Raperosteliaceae</taxon>
        <taxon>Tieghemostelium</taxon>
    </lineage>
</organism>
<evidence type="ECO:0000313" key="2">
    <source>
        <dbReference type="Proteomes" id="UP000076078"/>
    </source>
</evidence>
<comment type="caution">
    <text evidence="1">The sequence shown here is derived from an EMBL/GenBank/DDBJ whole genome shotgun (WGS) entry which is preliminary data.</text>
</comment>
<reference evidence="1 2" key="1">
    <citation type="submission" date="2015-12" db="EMBL/GenBank/DDBJ databases">
        <title>Dictyostelia acquired genes for synthesis and detection of signals that induce cell-type specialization by lateral gene transfer from prokaryotes.</title>
        <authorList>
            <person name="Gloeckner G."/>
            <person name="Schaap P."/>
        </authorList>
    </citation>
    <scope>NUCLEOTIDE SEQUENCE [LARGE SCALE GENOMIC DNA]</scope>
    <source>
        <strain evidence="1 2">TK</strain>
    </source>
</reference>
<dbReference type="OrthoDB" id="24183at2759"/>
<sequence>MVSTYEYYDPTLNTGSKQYYHFTTFSNLKGIFYHINNSLEVPESPGYNEPITGNLETNFTSLYFTSLKSTSPYTLFTQYLKGNQIQSTSQISYTPTVITNRAINLNIGQVITTAIDIEITMTISI</sequence>
<evidence type="ECO:0000313" key="1">
    <source>
        <dbReference type="EMBL" id="KYQ93462.1"/>
    </source>
</evidence>
<name>A0A151ZHK9_TIELA</name>
<proteinExistence type="predicted"/>
<keyword evidence="2" id="KW-1185">Reference proteome</keyword>
<accession>A0A151ZHK9</accession>